<dbReference type="CTD" id="8234492"/>
<evidence type="ECO:0000313" key="3">
    <source>
        <dbReference type="EMBL" id="EEB16375.1"/>
    </source>
</evidence>
<reference evidence="4" key="3">
    <citation type="submission" date="2020-05" db="UniProtKB">
        <authorList>
            <consortium name="EnsemblMetazoa"/>
        </authorList>
    </citation>
    <scope>IDENTIFICATION</scope>
    <source>
        <strain evidence="4">USDA</strain>
    </source>
</reference>
<evidence type="ECO:0000313" key="4">
    <source>
        <dbReference type="EnsemblMetazoa" id="PHUM420330-PA"/>
    </source>
</evidence>
<keyword evidence="3" id="KW-0675">Receptor</keyword>
<feature type="transmembrane region" description="Helical" evidence="1">
    <location>
        <begin position="217"/>
        <end position="235"/>
    </location>
</feature>
<dbReference type="PANTHER" id="PTHR46953:SF2">
    <property type="entry name" value="G-PROTEIN COUPLED RECEPTOR MTH-LIKE 5-RELATED"/>
    <property type="match status" value="1"/>
</dbReference>
<sequence length="475" mass="54546">MFSFLILGIALVTSPIKGTNDLNVQIPLNRIIVNKCCEKNEIMDFHHHCLKVKESDVQVWSPIFSDDSGKHNLQIDFKIVTGFPACKTSQQWPIYHFQNSTDRLFLLPSGYLRHYPRYEEKDPDETVTQSPLLPDGEPRYYDYSQGSYCLDKALINMTNSIVTAQGAVVCVPEIPVTWEDTDFIMRKILNPIFHAIAILLFLAIAIIYFVLPPLRDLVGNILTSLMICLIIFEIGELITVFTRFTNHVSFLVADIISNVSLVAAFFWLNSFGYYIWKTFRSRNVFLRVTDGKKYCYYSMYVWGTTGAMCALALTAHFLLENDKDITIASHGQQSVGWLGMAMFFTPIAFTIIINIFFYLATGQAISRMSTYGRIHNKMKFSFSMFIKLFLIMASCWLLMLLSWLPYDALDYCYIASKAVEAPLIFIICVLSQKRVLYLLRKVCCTENCILPCCRPDDNDPSDWGEEMMAMNTYHY</sequence>
<dbReference type="EMBL" id="DS235751">
    <property type="protein sequence ID" value="EEB16375.1"/>
    <property type="molecule type" value="Genomic_DNA"/>
</dbReference>
<dbReference type="STRING" id="121224.E0VSL9"/>
<dbReference type="CDD" id="cd15039">
    <property type="entry name" value="7tmB3_Methuselah-like"/>
    <property type="match status" value="1"/>
</dbReference>
<dbReference type="eggNOG" id="KOG4193">
    <property type="taxonomic scope" value="Eukaryota"/>
</dbReference>
<dbReference type="Gene3D" id="1.20.1070.10">
    <property type="entry name" value="Rhodopsin 7-helix transmembrane proteins"/>
    <property type="match status" value="1"/>
</dbReference>
<accession>E0VSL9</accession>
<gene>
    <name evidence="4" type="primary">8234492</name>
    <name evidence="3" type="ORF">Phum_PHUM420330</name>
</gene>
<dbReference type="EnsemblMetazoa" id="PHUM420330-RA">
    <property type="protein sequence ID" value="PHUM420330-PA"/>
    <property type="gene ID" value="PHUM420330"/>
</dbReference>
<keyword evidence="1" id="KW-1133">Transmembrane helix</keyword>
<feature type="transmembrane region" description="Helical" evidence="1">
    <location>
        <begin position="297"/>
        <end position="317"/>
    </location>
</feature>
<dbReference type="GeneID" id="8234492"/>
<keyword evidence="2" id="KW-0732">Signal</keyword>
<dbReference type="OMA" id="NIFFFVT"/>
<keyword evidence="5" id="KW-1185">Reference proteome</keyword>
<keyword evidence="1" id="KW-0472">Membrane</keyword>
<organism>
    <name type="scientific">Pediculus humanus subsp. corporis</name>
    <name type="common">Body louse</name>
    <dbReference type="NCBI Taxonomy" id="121224"/>
    <lineage>
        <taxon>Eukaryota</taxon>
        <taxon>Metazoa</taxon>
        <taxon>Ecdysozoa</taxon>
        <taxon>Arthropoda</taxon>
        <taxon>Hexapoda</taxon>
        <taxon>Insecta</taxon>
        <taxon>Pterygota</taxon>
        <taxon>Neoptera</taxon>
        <taxon>Paraneoptera</taxon>
        <taxon>Psocodea</taxon>
        <taxon>Troctomorpha</taxon>
        <taxon>Phthiraptera</taxon>
        <taxon>Anoplura</taxon>
        <taxon>Pediculidae</taxon>
        <taxon>Pediculus</taxon>
    </lineage>
</organism>
<dbReference type="InParanoid" id="E0VSL9"/>
<dbReference type="KEGG" id="phu:Phum_PHUM420330"/>
<evidence type="ECO:0000256" key="1">
    <source>
        <dbReference type="SAM" id="Phobius"/>
    </source>
</evidence>
<reference evidence="3" key="2">
    <citation type="submission" date="2007-04" db="EMBL/GenBank/DDBJ databases">
        <title>The genome of the human body louse.</title>
        <authorList>
            <consortium name="The Human Body Louse Genome Consortium"/>
            <person name="Kirkness E."/>
            <person name="Walenz B."/>
            <person name="Hass B."/>
            <person name="Bruggner R."/>
            <person name="Strausberg R."/>
        </authorList>
    </citation>
    <scope>NUCLEOTIDE SEQUENCE</scope>
    <source>
        <strain evidence="3">USDA</strain>
    </source>
</reference>
<dbReference type="HOGENOM" id="CLU_043720_0_0_1"/>
<dbReference type="FunCoup" id="E0VSL9">
    <property type="interactions" value="8"/>
</dbReference>
<keyword evidence="1" id="KW-0812">Transmembrane</keyword>
<evidence type="ECO:0000313" key="5">
    <source>
        <dbReference type="Proteomes" id="UP000009046"/>
    </source>
</evidence>
<name>E0VSL9_PEDHC</name>
<dbReference type="EMBL" id="AAZO01005144">
    <property type="status" value="NOT_ANNOTATED_CDS"/>
    <property type="molecule type" value="Genomic_DNA"/>
</dbReference>
<dbReference type="OrthoDB" id="6339480at2759"/>
<feature type="signal peptide" evidence="2">
    <location>
        <begin position="1"/>
        <end position="18"/>
    </location>
</feature>
<proteinExistence type="predicted"/>
<dbReference type="InterPro" id="IPR052808">
    <property type="entry name" value="GPCR_Mth-like"/>
</dbReference>
<dbReference type="AlphaFoldDB" id="E0VSL9"/>
<reference evidence="3" key="1">
    <citation type="submission" date="2007-04" db="EMBL/GenBank/DDBJ databases">
        <title>Annotation of Pediculus humanus corporis strain USDA.</title>
        <authorList>
            <person name="Kirkness E."/>
            <person name="Hannick L."/>
            <person name="Hass B."/>
            <person name="Bruggner R."/>
            <person name="Lawson D."/>
            <person name="Bidwell S."/>
            <person name="Joardar V."/>
            <person name="Caler E."/>
            <person name="Walenz B."/>
            <person name="Inman J."/>
            <person name="Schobel S."/>
            <person name="Galinsky K."/>
            <person name="Amedeo P."/>
            <person name="Strausberg R."/>
        </authorList>
    </citation>
    <scope>NUCLEOTIDE SEQUENCE</scope>
    <source>
        <strain evidence="3">USDA</strain>
    </source>
</reference>
<feature type="transmembrane region" description="Helical" evidence="1">
    <location>
        <begin position="255"/>
        <end position="276"/>
    </location>
</feature>
<protein>
    <submittedName>
        <fullName evidence="3 4">Class B secretin-like G-protein coupled receptor GPRmth3, putative</fullName>
    </submittedName>
</protein>
<dbReference type="RefSeq" id="XP_002429113.1">
    <property type="nucleotide sequence ID" value="XM_002429068.1"/>
</dbReference>
<dbReference type="VEuPathDB" id="VectorBase:PHUM420330"/>
<feature type="transmembrane region" description="Helical" evidence="1">
    <location>
        <begin position="413"/>
        <end position="431"/>
    </location>
</feature>
<evidence type="ECO:0000256" key="2">
    <source>
        <dbReference type="SAM" id="SignalP"/>
    </source>
</evidence>
<feature type="chain" id="PRO_5011412753" evidence="2">
    <location>
        <begin position="19"/>
        <end position="475"/>
    </location>
</feature>
<feature type="transmembrane region" description="Helical" evidence="1">
    <location>
        <begin position="380"/>
        <end position="401"/>
    </location>
</feature>
<dbReference type="PANTHER" id="PTHR46953">
    <property type="entry name" value="G-PROTEIN COUPLED RECEPTOR MTH-LIKE 1-RELATED"/>
    <property type="match status" value="1"/>
</dbReference>
<dbReference type="Proteomes" id="UP000009046">
    <property type="component" value="Unassembled WGS sequence"/>
</dbReference>
<feature type="transmembrane region" description="Helical" evidence="1">
    <location>
        <begin position="192"/>
        <end position="210"/>
    </location>
</feature>
<feature type="transmembrane region" description="Helical" evidence="1">
    <location>
        <begin position="337"/>
        <end position="359"/>
    </location>
</feature>